<dbReference type="Gene3D" id="2.40.50.140">
    <property type="entry name" value="Nucleic acid-binding proteins"/>
    <property type="match status" value="1"/>
</dbReference>
<dbReference type="Proteomes" id="UP000217549">
    <property type="component" value="Chromosome I"/>
</dbReference>
<protein>
    <recommendedName>
        <fullName evidence="2">Single-stranded DNA-binding protein</fullName>
    </recommendedName>
</protein>
<dbReference type="PROSITE" id="PS50935">
    <property type="entry name" value="SSB"/>
    <property type="match status" value="1"/>
</dbReference>
<dbReference type="InterPro" id="IPR012340">
    <property type="entry name" value="NA-bd_OB-fold"/>
</dbReference>
<dbReference type="RefSeq" id="WP_096240706.1">
    <property type="nucleotide sequence ID" value="NZ_LT907978.1"/>
</dbReference>
<dbReference type="CDD" id="cd04496">
    <property type="entry name" value="SSB_OBF"/>
    <property type="match status" value="1"/>
</dbReference>
<dbReference type="GO" id="GO:0006260">
    <property type="term" value="P:DNA replication"/>
    <property type="evidence" value="ECO:0007669"/>
    <property type="project" value="InterPro"/>
</dbReference>
<keyword evidence="5" id="KW-1185">Reference proteome</keyword>
<dbReference type="PIRSF" id="PIRSF002070">
    <property type="entry name" value="SSB"/>
    <property type="match status" value="1"/>
</dbReference>
<evidence type="ECO:0000256" key="3">
    <source>
        <dbReference type="SAM" id="MobiDB-lite"/>
    </source>
</evidence>
<dbReference type="AlphaFoldDB" id="A0A285PU31"/>
<feature type="compositionally biased region" description="Basic and acidic residues" evidence="3">
    <location>
        <begin position="112"/>
        <end position="143"/>
    </location>
</feature>
<proteinExistence type="predicted"/>
<feature type="region of interest" description="Disordered" evidence="3">
    <location>
        <begin position="112"/>
        <end position="153"/>
    </location>
</feature>
<organism evidence="4 5">
    <name type="scientific">Anaerobutyricum hallii</name>
    <dbReference type="NCBI Taxonomy" id="39488"/>
    <lineage>
        <taxon>Bacteria</taxon>
        <taxon>Bacillati</taxon>
        <taxon>Bacillota</taxon>
        <taxon>Clostridia</taxon>
        <taxon>Lachnospirales</taxon>
        <taxon>Lachnospiraceae</taxon>
        <taxon>Anaerobutyricum</taxon>
    </lineage>
</organism>
<evidence type="ECO:0000313" key="4">
    <source>
        <dbReference type="EMBL" id="SOB72702.1"/>
    </source>
</evidence>
<sequence length="153" mass="18035">MINEAFFLGRFVREPKLSSKEKEDGILYWARFRIAVNRNYAKDGEADYFNCVAYHAKAKHLVKYGKQGGRVFVKGRLRSGAYEKDGKKSYYDELVVTDCQVIDFKERPDGKYPKEEAVRHQEEDFYPAREERIPFPEEERYPDYDLGDGFSYS</sequence>
<dbReference type="InterPro" id="IPR000424">
    <property type="entry name" value="Primosome_PriB/ssb"/>
</dbReference>
<evidence type="ECO:0000256" key="2">
    <source>
        <dbReference type="PIRNR" id="PIRNR002070"/>
    </source>
</evidence>
<dbReference type="KEGG" id="ehl:EHLA_2069"/>
<dbReference type="InterPro" id="IPR011344">
    <property type="entry name" value="ssDNA-bd"/>
</dbReference>
<name>A0A285PU31_9FIRM</name>
<reference evidence="5" key="1">
    <citation type="submission" date="2017-09" db="EMBL/GenBank/DDBJ databases">
        <authorList>
            <person name="Shetty A S."/>
        </authorList>
    </citation>
    <scope>NUCLEOTIDE SEQUENCE [LARGE SCALE GENOMIC DNA]</scope>
</reference>
<dbReference type="SUPFAM" id="SSF50249">
    <property type="entry name" value="Nucleic acid-binding proteins"/>
    <property type="match status" value="1"/>
</dbReference>
<keyword evidence="1 2" id="KW-0238">DNA-binding</keyword>
<evidence type="ECO:0000256" key="1">
    <source>
        <dbReference type="ARBA" id="ARBA00023125"/>
    </source>
</evidence>
<dbReference type="Pfam" id="PF00436">
    <property type="entry name" value="SSB"/>
    <property type="match status" value="1"/>
</dbReference>
<evidence type="ECO:0000313" key="5">
    <source>
        <dbReference type="Proteomes" id="UP000217549"/>
    </source>
</evidence>
<gene>
    <name evidence="4" type="ORF">EHLA_2069</name>
</gene>
<accession>A0A285PU31</accession>
<dbReference type="EMBL" id="LT907978">
    <property type="protein sequence ID" value="SOB72702.1"/>
    <property type="molecule type" value="Genomic_DNA"/>
</dbReference>
<dbReference type="GO" id="GO:0003697">
    <property type="term" value="F:single-stranded DNA binding"/>
    <property type="evidence" value="ECO:0007669"/>
    <property type="project" value="InterPro"/>
</dbReference>